<dbReference type="InterPro" id="IPR050812">
    <property type="entry name" value="Preph/Arog_dehydrog"/>
</dbReference>
<dbReference type="SUPFAM" id="SSF51735">
    <property type="entry name" value="NAD(P)-binding Rossmann-fold domains"/>
    <property type="match status" value="1"/>
</dbReference>
<organism evidence="4 5">
    <name type="scientific">Isoptericola halotolerans</name>
    <dbReference type="NCBI Taxonomy" id="300560"/>
    <lineage>
        <taxon>Bacteria</taxon>
        <taxon>Bacillati</taxon>
        <taxon>Actinomycetota</taxon>
        <taxon>Actinomycetes</taxon>
        <taxon>Micrococcales</taxon>
        <taxon>Promicromonosporaceae</taxon>
        <taxon>Isoptericola</taxon>
    </lineage>
</organism>
<dbReference type="EMBL" id="PVTX01000004">
    <property type="protein sequence ID" value="PRZ07752.1"/>
    <property type="molecule type" value="Genomic_DNA"/>
</dbReference>
<keyword evidence="5" id="KW-1185">Reference proteome</keyword>
<feature type="domain" description="Prephenate/arogenate dehydrogenase" evidence="3">
    <location>
        <begin position="12"/>
        <end position="296"/>
    </location>
</feature>
<comment type="caution">
    <text evidence="4">The sequence shown here is derived from an EMBL/GenBank/DDBJ whole genome shotgun (WGS) entry which is preliminary data.</text>
</comment>
<sequence>MSAGAAGREDAPRVAVVGLGLIGGSLARLLAARGVDVVATDVSAATRAAARRAGLTVADDVAGCVADAGLVVLATPLRAMPAVAADVAAHAPASATVTDVGSVKGPVRTEVRAAGLGDRYVGAHPMAGTEHSGFDASEASLLDGVRWAVTVDPAVDPARLATVLELVTGPCAGTVAVLTDEVHDEAAALVSHVPHVVATQLLNAVAGAPVRDVALGLAAGSFRDGTRVAFTDPARTEAMVTQNAAWVAPALRKVVRDLELVIEALETNASTHAFFRAADAVRQTGHPPVPAGAAPTAVEQVPLTAGWPAALVERCTAGAVVVGLTPTYAEVVPLAPR</sequence>
<evidence type="ECO:0000259" key="3">
    <source>
        <dbReference type="PROSITE" id="PS51176"/>
    </source>
</evidence>
<dbReference type="Pfam" id="PF02153">
    <property type="entry name" value="PDH_N"/>
    <property type="match status" value="1"/>
</dbReference>
<gene>
    <name evidence="4" type="ORF">BCL65_104195</name>
</gene>
<keyword evidence="2" id="KW-0560">Oxidoreductase</keyword>
<dbReference type="RefSeq" id="WP_106266973.1">
    <property type="nucleotide sequence ID" value="NZ_PVTX01000004.1"/>
</dbReference>
<name>A0ABX5EF26_9MICO</name>
<evidence type="ECO:0000256" key="1">
    <source>
        <dbReference type="ARBA" id="ARBA00007964"/>
    </source>
</evidence>
<dbReference type="Pfam" id="PF20463">
    <property type="entry name" value="PDH_C"/>
    <property type="match status" value="1"/>
</dbReference>
<dbReference type="InterPro" id="IPR046826">
    <property type="entry name" value="PDH_N"/>
</dbReference>
<evidence type="ECO:0000256" key="2">
    <source>
        <dbReference type="ARBA" id="ARBA00023002"/>
    </source>
</evidence>
<dbReference type="Proteomes" id="UP000239895">
    <property type="component" value="Unassembled WGS sequence"/>
</dbReference>
<dbReference type="InterPro" id="IPR046825">
    <property type="entry name" value="PDH_C"/>
</dbReference>
<dbReference type="PROSITE" id="PS51176">
    <property type="entry name" value="PDH_ADH"/>
    <property type="match status" value="1"/>
</dbReference>
<dbReference type="Gene3D" id="1.10.3660.10">
    <property type="entry name" value="6-phosphogluconate dehydrogenase C-terminal like domain"/>
    <property type="match status" value="1"/>
</dbReference>
<dbReference type="InterPro" id="IPR008927">
    <property type="entry name" value="6-PGluconate_DH-like_C_sf"/>
</dbReference>
<evidence type="ECO:0000313" key="4">
    <source>
        <dbReference type="EMBL" id="PRZ07752.1"/>
    </source>
</evidence>
<dbReference type="InterPro" id="IPR003099">
    <property type="entry name" value="Prephen_DH"/>
</dbReference>
<dbReference type="InterPro" id="IPR036291">
    <property type="entry name" value="NAD(P)-bd_dom_sf"/>
</dbReference>
<protein>
    <submittedName>
        <fullName evidence="4">Prephenate dehydrogenase</fullName>
    </submittedName>
</protein>
<reference evidence="4 5" key="1">
    <citation type="submission" date="2018-03" db="EMBL/GenBank/DDBJ databases">
        <title>Comparative analysis of microorganisms from saline springs in Andes Mountain Range, Colombia.</title>
        <authorList>
            <person name="Rubin E."/>
        </authorList>
    </citation>
    <scope>NUCLEOTIDE SEQUENCE [LARGE SCALE GENOMIC DNA]</scope>
    <source>
        <strain evidence="4 5">CG 23</strain>
    </source>
</reference>
<dbReference type="PANTHER" id="PTHR21363:SF0">
    <property type="entry name" value="PREPHENATE DEHYDROGENASE [NADP(+)]"/>
    <property type="match status" value="1"/>
</dbReference>
<accession>A0ABX5EF26</accession>
<evidence type="ECO:0000313" key="5">
    <source>
        <dbReference type="Proteomes" id="UP000239895"/>
    </source>
</evidence>
<dbReference type="PANTHER" id="PTHR21363">
    <property type="entry name" value="PREPHENATE DEHYDROGENASE"/>
    <property type="match status" value="1"/>
</dbReference>
<dbReference type="Gene3D" id="3.40.50.720">
    <property type="entry name" value="NAD(P)-binding Rossmann-like Domain"/>
    <property type="match status" value="1"/>
</dbReference>
<proteinExistence type="inferred from homology"/>
<dbReference type="SUPFAM" id="SSF48179">
    <property type="entry name" value="6-phosphogluconate dehydrogenase C-terminal domain-like"/>
    <property type="match status" value="1"/>
</dbReference>
<comment type="similarity">
    <text evidence="1">Belongs to the prephenate/arogenate dehydrogenase family.</text>
</comment>